<feature type="transmembrane region" description="Helical" evidence="1">
    <location>
        <begin position="12"/>
        <end position="32"/>
    </location>
</feature>
<sequence length="427" mass="48067">MLRLKLKAGALQLTMFIIVVIALLLTAFILLVHTHNQFQIQSDFIIQLTKQSNYGVDYTLENTIPLNDTTSIDLNDEDYKTLKVHRDFWGLFEKVLSTSKIKNKRFQKVALIGSKQPINNRTALYIQDNNKPLVLVGDTKIEGLTYLPRQGVKPGYISGQSYYGSKLIFGPTRVSSVLPKLSSEVIDNIRALEYIALDLPQNRFLNVEEGGHYSNSFLKPLEVVFSNSSIDLRTIHLTGHILVQSKSKIVVHSTSKLKDVILVAPKIEIKPRVVGNFQAIASKEILVGDHVQINYPSALVVNEKPNTQTDESSISSKEEHHLITINENSVIKGSVVFLGQEKSNNYKSQLQIKENTVIYGELYNNQNTELQGMVYGSVYTDNFIANQAGSVYQNHIYNGTIIVDELPKQYAGLLINNPKKCVLKWLY</sequence>
<keyword evidence="3" id="KW-1185">Reference proteome</keyword>
<organism evidence="2 3">
    <name type="scientific">Winogradskyella luteola</name>
    <dbReference type="NCBI Taxonomy" id="2828330"/>
    <lineage>
        <taxon>Bacteria</taxon>
        <taxon>Pseudomonadati</taxon>
        <taxon>Bacteroidota</taxon>
        <taxon>Flavobacteriia</taxon>
        <taxon>Flavobacteriales</taxon>
        <taxon>Flavobacteriaceae</taxon>
        <taxon>Winogradskyella</taxon>
    </lineage>
</organism>
<evidence type="ECO:0000313" key="2">
    <source>
        <dbReference type="EMBL" id="MBV7269069.1"/>
    </source>
</evidence>
<dbReference type="AlphaFoldDB" id="A0A9X1F8D7"/>
<accession>A0A9X1F8D7</accession>
<gene>
    <name evidence="2" type="ORF">KCG49_07705</name>
</gene>
<dbReference type="Proteomes" id="UP001138894">
    <property type="component" value="Unassembled WGS sequence"/>
</dbReference>
<dbReference type="RefSeq" id="WP_218545615.1">
    <property type="nucleotide sequence ID" value="NZ_JAGSPD010000005.1"/>
</dbReference>
<evidence type="ECO:0000256" key="1">
    <source>
        <dbReference type="SAM" id="Phobius"/>
    </source>
</evidence>
<protein>
    <submittedName>
        <fullName evidence="2">Uncharacterized protein</fullName>
    </submittedName>
</protein>
<keyword evidence="1" id="KW-1133">Transmembrane helix</keyword>
<evidence type="ECO:0000313" key="3">
    <source>
        <dbReference type="Proteomes" id="UP001138894"/>
    </source>
</evidence>
<reference evidence="2" key="1">
    <citation type="submission" date="2021-04" db="EMBL/GenBank/DDBJ databases">
        <authorList>
            <person name="Pira H."/>
            <person name="Risdian C."/>
            <person name="Wink J."/>
        </authorList>
    </citation>
    <scope>NUCLEOTIDE SEQUENCE</scope>
    <source>
        <strain evidence="2">WHY3</strain>
    </source>
</reference>
<name>A0A9X1F8D7_9FLAO</name>
<keyword evidence="1" id="KW-0812">Transmembrane</keyword>
<comment type="caution">
    <text evidence="2">The sequence shown here is derived from an EMBL/GenBank/DDBJ whole genome shotgun (WGS) entry which is preliminary data.</text>
</comment>
<proteinExistence type="predicted"/>
<keyword evidence="1" id="KW-0472">Membrane</keyword>
<dbReference type="EMBL" id="JAGSPD010000005">
    <property type="protein sequence ID" value="MBV7269069.1"/>
    <property type="molecule type" value="Genomic_DNA"/>
</dbReference>